<keyword evidence="3" id="KW-1185">Reference proteome</keyword>
<evidence type="ECO:0000256" key="1">
    <source>
        <dbReference type="SAM" id="Phobius"/>
    </source>
</evidence>
<evidence type="ECO:0000313" key="3">
    <source>
        <dbReference type="Proteomes" id="UP000252174"/>
    </source>
</evidence>
<name>A0A369AQV8_9BURK</name>
<feature type="transmembrane region" description="Helical" evidence="1">
    <location>
        <begin position="71"/>
        <end position="97"/>
    </location>
</feature>
<feature type="transmembrane region" description="Helical" evidence="1">
    <location>
        <begin position="40"/>
        <end position="59"/>
    </location>
</feature>
<feature type="transmembrane region" description="Helical" evidence="1">
    <location>
        <begin position="136"/>
        <end position="159"/>
    </location>
</feature>
<dbReference type="OrthoDB" id="5297929at2"/>
<feature type="transmembrane region" description="Helical" evidence="1">
    <location>
        <begin position="179"/>
        <end position="199"/>
    </location>
</feature>
<gene>
    <name evidence="2" type="ORF">DFR45_10116</name>
</gene>
<reference evidence="2 3" key="1">
    <citation type="submission" date="2018-07" db="EMBL/GenBank/DDBJ databases">
        <title>Genomic Encyclopedia of Type Strains, Phase IV (KMG-IV): sequencing the most valuable type-strain genomes for metagenomic binning, comparative biology and taxonomic classification.</title>
        <authorList>
            <person name="Goeker M."/>
        </authorList>
    </citation>
    <scope>NUCLEOTIDE SEQUENCE [LARGE SCALE GENOMIC DNA]</scope>
    <source>
        <strain evidence="2 3">DSM 100911</strain>
    </source>
</reference>
<sequence length="218" mass="23739">MLLEATLVILAVLVALWLAPWRMLVWPAAAGRERTLSPLISPLLATLVLLPWVWALPTLHAMPLQLQWSGACLVVLVLGWPLAVLTLVAVGVLACWFSPAMDWAQALGSIAWLGVVPATFALLLGALIRRFIGARIFVYVLGRAFLGTVLCVFASAMLAQWSGHTLPGVDASLSLVGHWLMAWGDGFITGMFAAIFVAFKPEWLATWSDRLYLHPPPH</sequence>
<protein>
    <submittedName>
        <fullName evidence="2">Putative membrane protein</fullName>
    </submittedName>
</protein>
<dbReference type="RefSeq" id="WP_114481688.1">
    <property type="nucleotide sequence ID" value="NZ_QPJU01000001.1"/>
</dbReference>
<keyword evidence="1" id="KW-0472">Membrane</keyword>
<feature type="transmembrane region" description="Helical" evidence="1">
    <location>
        <begin position="103"/>
        <end position="124"/>
    </location>
</feature>
<comment type="caution">
    <text evidence="2">The sequence shown here is derived from an EMBL/GenBank/DDBJ whole genome shotgun (WGS) entry which is preliminary data.</text>
</comment>
<dbReference type="Proteomes" id="UP000252174">
    <property type="component" value="Unassembled WGS sequence"/>
</dbReference>
<dbReference type="AlphaFoldDB" id="A0A369AQV8"/>
<keyword evidence="1" id="KW-1133">Transmembrane helix</keyword>
<accession>A0A369AQV8</accession>
<organism evidence="2 3">
    <name type="scientific">Extensimonas vulgaris</name>
    <dbReference type="NCBI Taxonomy" id="1031594"/>
    <lineage>
        <taxon>Bacteria</taxon>
        <taxon>Pseudomonadati</taxon>
        <taxon>Pseudomonadota</taxon>
        <taxon>Betaproteobacteria</taxon>
        <taxon>Burkholderiales</taxon>
        <taxon>Comamonadaceae</taxon>
        <taxon>Extensimonas</taxon>
    </lineage>
</organism>
<keyword evidence="1" id="KW-0812">Transmembrane</keyword>
<proteinExistence type="predicted"/>
<dbReference type="EMBL" id="QPJU01000001">
    <property type="protein sequence ID" value="RCX11495.1"/>
    <property type="molecule type" value="Genomic_DNA"/>
</dbReference>
<evidence type="ECO:0000313" key="2">
    <source>
        <dbReference type="EMBL" id="RCX11495.1"/>
    </source>
</evidence>